<evidence type="ECO:0000256" key="8">
    <source>
        <dbReference type="ARBA" id="ARBA00023125"/>
    </source>
</evidence>
<feature type="domain" description="Helicase ATP-binding" evidence="12">
    <location>
        <begin position="136"/>
        <end position="304"/>
    </location>
</feature>
<keyword evidence="7" id="KW-0067">ATP-binding</keyword>
<dbReference type="CDD" id="cd18801">
    <property type="entry name" value="SF2_C_FANCM_Hef"/>
    <property type="match status" value="1"/>
</dbReference>
<keyword evidence="6 15" id="KW-0347">Helicase</keyword>
<evidence type="ECO:0000256" key="7">
    <source>
        <dbReference type="ARBA" id="ARBA00022840"/>
    </source>
</evidence>
<dbReference type="InterPro" id="IPR044749">
    <property type="entry name" value="FANCM_DEXDc"/>
</dbReference>
<keyword evidence="10" id="KW-0539">Nucleus</keyword>
<comment type="similarity">
    <text evidence="2">Belongs to the DEAD box helicase family. DEAH subfamily. FANCM sub-subfamily.</text>
</comment>
<dbReference type="PANTHER" id="PTHR14025">
    <property type="entry name" value="FANCONI ANEMIA GROUP M FANCM FAMILY MEMBER"/>
    <property type="match status" value="1"/>
</dbReference>
<evidence type="ECO:0000256" key="5">
    <source>
        <dbReference type="ARBA" id="ARBA00022801"/>
    </source>
</evidence>
<dbReference type="GO" id="GO:0005524">
    <property type="term" value="F:ATP binding"/>
    <property type="evidence" value="ECO:0007669"/>
    <property type="project" value="UniProtKB-KW"/>
</dbReference>
<dbReference type="GO" id="GO:0000400">
    <property type="term" value="F:four-way junction DNA binding"/>
    <property type="evidence" value="ECO:0007669"/>
    <property type="project" value="TreeGrafter"/>
</dbReference>
<dbReference type="InterPro" id="IPR011545">
    <property type="entry name" value="DEAD/DEAH_box_helicase_dom"/>
</dbReference>
<keyword evidence="9" id="KW-0234">DNA repair</keyword>
<sequence>MAMPSTAIDGDFDNDGFDWEAAVREIDSACEAVAASSTSVQDADFRPSPAGVGAGARPMPAKPNGKARQSTLDRFVDSYLKRRHDRAHGHRSPDRGNSSVETGIGDGDPQNSIDVDAAKTWIYPINVPLRDYQFSITKSALFSNTLVALPTGLGKTLIAAVVMFNYFRWFPEGKIVFTAPSRPLVTQQIEACHNIVGIPQEWTIDMTGQMSPMKRSGFWKVKRVFFVTPQVLEKDIQSGICLVKQLVCLVIDEAHRAMGNYSYCVAVRELMAVPVQLRILALTATPGSKQQTIQNVIDNLCISTLEYRNESDPDVSPYVHDRKLEVVQVALAKDVVDINNLLLDAIQPFFARLCAIGVLYNRDFTTLSPCELLNSRDKFRQVPPPNLPQAKFGEIEGCFTVLITLYHLQKLLSTHGIRPAYDMLEEKLHQGSFARLMSRNETIWKSKLLMQQSLSHGAPNPKLVKMTEILLDHFKTKDPRESRVIIFSNFRGSVKDIMDSLSKIGDLVKATEFIGQSSGKTLKGQTQKVQQAVLQKFRTGGYNVIVATSIGEEGLDIMEVDLVICFDANISPLRMIQRMGRTGRNHDGRVVVLACEGSELKGYLKKQASSKTVRKHMHNGGIKSFNFHSSPRMIPHICKPQVQFVELAIEQFIPRGRKLKDGSSCQPPIVKKISDGESALLDRYFHPSKEETWRPSLISFPHFQAFPSGVYKVPHAFKTTAMLIDAMQRLQGPSVSKAKQAEISFYSPEDDTFEHDEREELADVHCAVSDSLTTFADAKNPDVGKSCDGASPTEKEIHLPDSPIKKNSGHCFLSGEQFLAVSTSGIVSVLSVPVLPPKGSLVSNVITTVGNKDFINMVEKDAGAFATLTVKFEPSLHARDAVAIEVSTEQRSVVNKATLASQFSFPKDQGNGVAQTTLPQWGLADSETDVSGMPCDPENDMPTPPAAESRDTCTDLSPRLSHYIEEGIVPESPIVEKIQSHKVDDVICNKHGDGGYGSPSKYPLSGMHKEVLSGIASISAALLDDQAIYKSPTPCQLSRDTVDSSCLLRKEIQNSDVKMQTIVEIELEGEEAASPFDVEIHTPLANHMNNSSSEEWQLNSGGVSKSLLQAPKYKRLRKHGEVFRRPPCNILNETSTSTAPRNHRHFMDVKFDRIDCRKGKKNKNHANYLIDEEAEVSQDAEVSEDEEDGDKDDEYEDSFIDDKTNPTPTQAEHSGDMLAFYRRSLLTQSPFGVTTSLVPPHGSVSPRTIESGSSSVKTMANVLETPQDGLRSANQSTVLNSVTCPSDSKMVLQISPHIEAGNSLRETSDKVGSRKRKLTFQHAISSPAAHLQHATSHPELITESSNHYQAGNTGNGNESCDDDFYKSVDLDAIEEQATKLLRYKAEVSVSQTQMAMGNQLVNAENTRIISTPPTFDLGI</sequence>
<proteinExistence type="inferred from homology"/>
<feature type="compositionally biased region" description="Acidic residues" evidence="11">
    <location>
        <begin position="1170"/>
        <end position="1199"/>
    </location>
</feature>
<dbReference type="GO" id="GO:0043138">
    <property type="term" value="F:3'-5' DNA helicase activity"/>
    <property type="evidence" value="ECO:0007669"/>
    <property type="project" value="InterPro"/>
</dbReference>
<dbReference type="SUPFAM" id="SSF52540">
    <property type="entry name" value="P-loop containing nucleoside triphosphate hydrolases"/>
    <property type="match status" value="1"/>
</dbReference>
<evidence type="ECO:0000256" key="3">
    <source>
        <dbReference type="ARBA" id="ARBA00022741"/>
    </source>
</evidence>
<feature type="region of interest" description="Disordered" evidence="11">
    <location>
        <begin position="83"/>
        <end position="111"/>
    </location>
</feature>
<evidence type="ECO:0000256" key="6">
    <source>
        <dbReference type="ARBA" id="ARBA00022806"/>
    </source>
</evidence>
<dbReference type="SMART" id="SM00487">
    <property type="entry name" value="DEXDc"/>
    <property type="match status" value="1"/>
</dbReference>
<organism evidence="14 15">
    <name type="scientific">Dioscorea cayennensis subsp. rotundata</name>
    <name type="common">White Guinea yam</name>
    <name type="synonym">Dioscorea rotundata</name>
    <dbReference type="NCBI Taxonomy" id="55577"/>
    <lineage>
        <taxon>Eukaryota</taxon>
        <taxon>Viridiplantae</taxon>
        <taxon>Streptophyta</taxon>
        <taxon>Embryophyta</taxon>
        <taxon>Tracheophyta</taxon>
        <taxon>Spermatophyta</taxon>
        <taxon>Magnoliopsida</taxon>
        <taxon>Liliopsida</taxon>
        <taxon>Dioscoreales</taxon>
        <taxon>Dioscoreaceae</taxon>
        <taxon>Dioscorea</taxon>
    </lineage>
</organism>
<gene>
    <name evidence="15" type="primary">LOC120256858</name>
</gene>
<dbReference type="GO" id="GO:0005634">
    <property type="term" value="C:nucleus"/>
    <property type="evidence" value="ECO:0007669"/>
    <property type="project" value="UniProtKB-SubCell"/>
</dbReference>
<dbReference type="Proteomes" id="UP001515500">
    <property type="component" value="Unplaced"/>
</dbReference>
<dbReference type="InterPro" id="IPR039686">
    <property type="entry name" value="FANCM/Mph1-like_ID"/>
</dbReference>
<name>A0AB40AZM3_DIOCR</name>
<dbReference type="PANTHER" id="PTHR14025:SF20">
    <property type="entry name" value="FANCONI ANEMIA GROUP M PROTEIN"/>
    <property type="match status" value="1"/>
</dbReference>
<dbReference type="PROSITE" id="PS51192">
    <property type="entry name" value="HELICASE_ATP_BIND_1"/>
    <property type="match status" value="1"/>
</dbReference>
<dbReference type="Pfam" id="PF00270">
    <property type="entry name" value="DEAD"/>
    <property type="match status" value="1"/>
</dbReference>
<accession>A0AB40AZM3</accession>
<dbReference type="PROSITE" id="PS51194">
    <property type="entry name" value="HELICASE_CTER"/>
    <property type="match status" value="1"/>
</dbReference>
<dbReference type="RefSeq" id="XP_039120467.1">
    <property type="nucleotide sequence ID" value="XM_039264533.1"/>
</dbReference>
<evidence type="ECO:0000256" key="10">
    <source>
        <dbReference type="ARBA" id="ARBA00023242"/>
    </source>
</evidence>
<feature type="region of interest" description="Disordered" evidence="11">
    <location>
        <begin position="36"/>
        <end position="69"/>
    </location>
</feature>
<dbReference type="InterPro" id="IPR027417">
    <property type="entry name" value="P-loop_NTPase"/>
</dbReference>
<keyword evidence="3" id="KW-0547">Nucleotide-binding</keyword>
<dbReference type="SMART" id="SM00490">
    <property type="entry name" value="HELICc"/>
    <property type="match status" value="1"/>
</dbReference>
<keyword evidence="5" id="KW-0378">Hydrolase</keyword>
<feature type="domain" description="Helicase C-terminal" evidence="13">
    <location>
        <begin position="470"/>
        <end position="633"/>
    </location>
</feature>
<dbReference type="CDD" id="cd12091">
    <property type="entry name" value="FANCM_ID"/>
    <property type="match status" value="1"/>
</dbReference>
<evidence type="ECO:0000313" key="14">
    <source>
        <dbReference type="Proteomes" id="UP001515500"/>
    </source>
</evidence>
<dbReference type="FunFam" id="3.40.50.300:FF:000861">
    <property type="entry name" value="Fanconi anemia, complementation group M"/>
    <property type="match status" value="1"/>
</dbReference>
<evidence type="ECO:0000256" key="11">
    <source>
        <dbReference type="SAM" id="MobiDB-lite"/>
    </source>
</evidence>
<dbReference type="Pfam" id="PF00271">
    <property type="entry name" value="Helicase_C"/>
    <property type="match status" value="1"/>
</dbReference>
<dbReference type="GO" id="GO:0016787">
    <property type="term" value="F:hydrolase activity"/>
    <property type="evidence" value="ECO:0007669"/>
    <property type="project" value="UniProtKB-KW"/>
</dbReference>
<dbReference type="InterPro" id="IPR014001">
    <property type="entry name" value="Helicase_ATP-bd"/>
</dbReference>
<dbReference type="GeneID" id="120256858"/>
<dbReference type="GO" id="GO:0036297">
    <property type="term" value="P:interstrand cross-link repair"/>
    <property type="evidence" value="ECO:0007669"/>
    <property type="project" value="TreeGrafter"/>
</dbReference>
<comment type="subcellular location">
    <subcellularLocation>
        <location evidence="1">Nucleus</location>
    </subcellularLocation>
</comment>
<dbReference type="FunFam" id="3.40.50.300:FF:001992">
    <property type="entry name" value="ATP-dependent RNA helicase, putative"/>
    <property type="match status" value="1"/>
</dbReference>
<dbReference type="GO" id="GO:0009378">
    <property type="term" value="F:four-way junction helicase activity"/>
    <property type="evidence" value="ECO:0007669"/>
    <property type="project" value="TreeGrafter"/>
</dbReference>
<keyword evidence="4" id="KW-0227">DNA damage</keyword>
<reference evidence="15" key="1">
    <citation type="submission" date="2025-08" db="UniProtKB">
        <authorList>
            <consortium name="RefSeq"/>
        </authorList>
    </citation>
    <scope>IDENTIFICATION</scope>
</reference>
<evidence type="ECO:0000259" key="12">
    <source>
        <dbReference type="PROSITE" id="PS51192"/>
    </source>
</evidence>
<dbReference type="GO" id="GO:0045003">
    <property type="term" value="P:double-strand break repair via synthesis-dependent strand annealing"/>
    <property type="evidence" value="ECO:0007669"/>
    <property type="project" value="TreeGrafter"/>
</dbReference>
<keyword evidence="14" id="KW-1185">Reference proteome</keyword>
<evidence type="ECO:0000313" key="15">
    <source>
        <dbReference type="RefSeq" id="XP_039120467.1"/>
    </source>
</evidence>
<evidence type="ECO:0000256" key="1">
    <source>
        <dbReference type="ARBA" id="ARBA00004123"/>
    </source>
</evidence>
<dbReference type="InterPro" id="IPR001650">
    <property type="entry name" value="Helicase_C-like"/>
</dbReference>
<dbReference type="Gene3D" id="3.40.50.300">
    <property type="entry name" value="P-loop containing nucleotide triphosphate hydrolases"/>
    <property type="match status" value="2"/>
</dbReference>
<evidence type="ECO:0000256" key="4">
    <source>
        <dbReference type="ARBA" id="ARBA00022763"/>
    </source>
</evidence>
<dbReference type="CDD" id="cd18033">
    <property type="entry name" value="DEXDc_FANCM"/>
    <property type="match status" value="1"/>
</dbReference>
<keyword evidence="8" id="KW-0238">DNA-binding</keyword>
<protein>
    <submittedName>
        <fullName evidence="15">DEAD-box ATP-dependent RNA helicase FANCM</fullName>
    </submittedName>
</protein>
<evidence type="ECO:0000256" key="9">
    <source>
        <dbReference type="ARBA" id="ARBA00023204"/>
    </source>
</evidence>
<evidence type="ECO:0000259" key="13">
    <source>
        <dbReference type="PROSITE" id="PS51194"/>
    </source>
</evidence>
<evidence type="ECO:0000256" key="2">
    <source>
        <dbReference type="ARBA" id="ARBA00009889"/>
    </source>
</evidence>
<feature type="region of interest" description="Disordered" evidence="11">
    <location>
        <begin position="1166"/>
        <end position="1212"/>
    </location>
</feature>